<evidence type="ECO:0000259" key="2">
    <source>
        <dbReference type="Pfam" id="PF07727"/>
    </source>
</evidence>
<feature type="region of interest" description="Disordered" evidence="1">
    <location>
        <begin position="139"/>
        <end position="181"/>
    </location>
</feature>
<dbReference type="AlphaFoldDB" id="A0A834GV33"/>
<sequence>MTSREIWTTLESALASLSNTRILQLHLHLQNIKQGELSVTQYLQKAKGLYDELNAAGRPLSLQDFNLYIFKGLNPTFQNRILTLANHPSLSYSELHSLLLSHELMHSIGFASLSVSDTTEASPQANFVQLNAYVQRNASSSSNGGYRGRGRNDRGLGRNQGYRPNDSHGDAQHFSHESRNYHSTDSHQRCQICNGANHTALSCNQRYNHTAPPSAHLASYNSAPAPFADWFPDICATHHATPNLMSLSHHENYLGSDQFQVGNGKGLPIHKIGTTTLQTPSSSFHLFNILHHSTIRIYILIYVDDILITSNHPPSISRLISTLHSEFALKDLGSLHYFLGMEAHSTSAGLHLCQRRYILDLLSKTGMHSSKPVLTPFSPTTKLSKHGGKPLTDPSPYHQVVGALQYLMLMRPDIAFAVNKACQFMHSPTDEH</sequence>
<keyword evidence="4" id="KW-1185">Reference proteome</keyword>
<name>A0A834GV33_RHOSS</name>
<dbReference type="SUPFAM" id="SSF56672">
    <property type="entry name" value="DNA/RNA polymerases"/>
    <property type="match status" value="1"/>
</dbReference>
<evidence type="ECO:0000256" key="1">
    <source>
        <dbReference type="SAM" id="MobiDB-lite"/>
    </source>
</evidence>
<dbReference type="Proteomes" id="UP000626092">
    <property type="component" value="Unassembled WGS sequence"/>
</dbReference>
<protein>
    <recommendedName>
        <fullName evidence="2">Reverse transcriptase Ty1/copia-type domain-containing protein</fullName>
    </recommendedName>
</protein>
<accession>A0A834GV33</accession>
<dbReference type="PANTHER" id="PTHR47481:SF43">
    <property type="entry name" value="RETROTRANSPOSON COPIA-LIKE N-TERMINAL DOMAIN-CONTAINING PROTEIN"/>
    <property type="match status" value="1"/>
</dbReference>
<organism evidence="3 4">
    <name type="scientific">Rhododendron simsii</name>
    <name type="common">Sims's rhododendron</name>
    <dbReference type="NCBI Taxonomy" id="118357"/>
    <lineage>
        <taxon>Eukaryota</taxon>
        <taxon>Viridiplantae</taxon>
        <taxon>Streptophyta</taxon>
        <taxon>Embryophyta</taxon>
        <taxon>Tracheophyta</taxon>
        <taxon>Spermatophyta</taxon>
        <taxon>Magnoliopsida</taxon>
        <taxon>eudicotyledons</taxon>
        <taxon>Gunneridae</taxon>
        <taxon>Pentapetalae</taxon>
        <taxon>asterids</taxon>
        <taxon>Ericales</taxon>
        <taxon>Ericaceae</taxon>
        <taxon>Ericoideae</taxon>
        <taxon>Rhodoreae</taxon>
        <taxon>Rhododendron</taxon>
    </lineage>
</organism>
<dbReference type="Pfam" id="PF07727">
    <property type="entry name" value="RVT_2"/>
    <property type="match status" value="1"/>
</dbReference>
<evidence type="ECO:0000313" key="3">
    <source>
        <dbReference type="EMBL" id="KAF7140780.1"/>
    </source>
</evidence>
<feature type="compositionally biased region" description="Basic and acidic residues" evidence="1">
    <location>
        <begin position="165"/>
        <end position="181"/>
    </location>
</feature>
<dbReference type="PANTHER" id="PTHR47481">
    <property type="match status" value="1"/>
</dbReference>
<feature type="domain" description="Reverse transcriptase Ty1/copia-type" evidence="2">
    <location>
        <begin position="295"/>
        <end position="377"/>
    </location>
</feature>
<comment type="caution">
    <text evidence="3">The sequence shown here is derived from an EMBL/GenBank/DDBJ whole genome shotgun (WGS) entry which is preliminary data.</text>
</comment>
<evidence type="ECO:0000313" key="4">
    <source>
        <dbReference type="Proteomes" id="UP000626092"/>
    </source>
</evidence>
<reference evidence="3" key="1">
    <citation type="submission" date="2019-11" db="EMBL/GenBank/DDBJ databases">
        <authorList>
            <person name="Liu Y."/>
            <person name="Hou J."/>
            <person name="Li T.-Q."/>
            <person name="Guan C.-H."/>
            <person name="Wu X."/>
            <person name="Wu H.-Z."/>
            <person name="Ling F."/>
            <person name="Zhang R."/>
            <person name="Shi X.-G."/>
            <person name="Ren J.-P."/>
            <person name="Chen E.-F."/>
            <person name="Sun J.-M."/>
        </authorList>
    </citation>
    <scope>NUCLEOTIDE SEQUENCE</scope>
    <source>
        <strain evidence="3">Adult_tree_wgs_1</strain>
        <tissue evidence="3">Leaves</tissue>
    </source>
</reference>
<dbReference type="InterPro" id="IPR013103">
    <property type="entry name" value="RVT_2"/>
</dbReference>
<dbReference type="OrthoDB" id="414945at2759"/>
<proteinExistence type="predicted"/>
<dbReference type="EMBL" id="WJXA01000006">
    <property type="protein sequence ID" value="KAF7140780.1"/>
    <property type="molecule type" value="Genomic_DNA"/>
</dbReference>
<dbReference type="InterPro" id="IPR043502">
    <property type="entry name" value="DNA/RNA_pol_sf"/>
</dbReference>
<gene>
    <name evidence="3" type="ORF">RHSIM_Rhsim06G0125700</name>
</gene>